<feature type="domain" description="Thiamine pyrophosphate enzyme N-terminal TPP-binding" evidence="15">
    <location>
        <begin position="7"/>
        <end position="125"/>
    </location>
</feature>
<dbReference type="InterPro" id="IPR012110">
    <property type="entry name" value="PDC/IPDC-like"/>
</dbReference>
<dbReference type="Gene3D" id="3.40.50.970">
    <property type="match status" value="2"/>
</dbReference>
<reference evidence="16 17" key="1">
    <citation type="submission" date="2016-05" db="EMBL/GenBank/DDBJ databases">
        <title>A degradative enzymes factory behind the ericoid mycorrhizal symbiosis.</title>
        <authorList>
            <consortium name="DOE Joint Genome Institute"/>
            <person name="Martino E."/>
            <person name="Morin E."/>
            <person name="Grelet G."/>
            <person name="Kuo A."/>
            <person name="Kohler A."/>
            <person name="Daghino S."/>
            <person name="Barry K."/>
            <person name="Choi C."/>
            <person name="Cichocki N."/>
            <person name="Clum A."/>
            <person name="Copeland A."/>
            <person name="Hainaut M."/>
            <person name="Haridas S."/>
            <person name="Labutti K."/>
            <person name="Lindquist E."/>
            <person name="Lipzen A."/>
            <person name="Khouja H.-R."/>
            <person name="Murat C."/>
            <person name="Ohm R."/>
            <person name="Olson A."/>
            <person name="Spatafora J."/>
            <person name="Veneault-Fourrey C."/>
            <person name="Henrissat B."/>
            <person name="Grigoriev I."/>
            <person name="Martin F."/>
            <person name="Perotto S."/>
        </authorList>
    </citation>
    <scope>NUCLEOTIDE SEQUENCE [LARGE SCALE GENOMIC DNA]</scope>
    <source>
        <strain evidence="16 17">UAMH 7357</strain>
    </source>
</reference>
<dbReference type="PANTHER" id="PTHR43452:SF3">
    <property type="entry name" value="TRANSAMINATED AMINO ACID DECARBOXYLASE"/>
    <property type="match status" value="1"/>
</dbReference>
<sequence>MAATISMGQYLFKRVAELGNEHVFGVPGDFNLAILDELFKMPELKWLGTCNELNAAYATDGYARIKGMPGALVTTYAVGELSAMNGVAGAYAEHAGMIHIVGMPARMVQKARLMLHHTMEPGMDQAIYVEMAGPIRKTYTVLMEEKTMAQEIDRVIEEGVLSRLPVYIYVPMDVAGVQLDAKRLETPLKIEITNSDKDVEEEIIKSTLDQIKAASAPAILGDILSIRHGGKKFVEKLMNLTKFPTYSTPLGKGVVDETSPYFNGLYNGEVSFDGVASSIESSDLVIDIGPLHSDSNTGGFTRNITDDHTIILAHNYCQIKGKKYDGVHFLPVLRRVVEEIEKQPEAYTKKHNWTKLNPPLLNNSTSGPIEQSFIWQRIGRFLKPGDIVLAESGTAQFGMPDSPFPENIGYITQTFWSSIGYTVGACLGACVAAKEMKRPGRVVLLVGEGSLQMTVQEVGSYIRFGFTPIIFVINNNGYSIERAINGPEQTYNDVSMLWDHQKMLEFFGARKETGIPGKSFACKTVEELEAVLNDETFNSASCIQVCEVFMDRLDYPWRLSTQVGVTRAKMAKAAAALQVA</sequence>
<accession>A0A2J6PKX0</accession>
<dbReference type="Pfam" id="PF02776">
    <property type="entry name" value="TPP_enzyme_N"/>
    <property type="match status" value="1"/>
</dbReference>
<evidence type="ECO:0000259" key="14">
    <source>
        <dbReference type="Pfam" id="PF02775"/>
    </source>
</evidence>
<evidence type="ECO:0000256" key="9">
    <source>
        <dbReference type="ARBA" id="ARBA00023052"/>
    </source>
</evidence>
<dbReference type="GO" id="GO:0005634">
    <property type="term" value="C:nucleus"/>
    <property type="evidence" value="ECO:0007669"/>
    <property type="project" value="TreeGrafter"/>
</dbReference>
<dbReference type="PIRSF" id="PIRSF036565">
    <property type="entry name" value="Pyruvt_ip_decrb"/>
    <property type="match status" value="1"/>
</dbReference>
<dbReference type="GO" id="GO:0000949">
    <property type="term" value="P:aromatic amino acid family catabolic process to alcohol via Ehrlich pathway"/>
    <property type="evidence" value="ECO:0007669"/>
    <property type="project" value="TreeGrafter"/>
</dbReference>
<dbReference type="SUPFAM" id="SSF52467">
    <property type="entry name" value="DHS-like NAD/FAD-binding domain"/>
    <property type="match status" value="1"/>
</dbReference>
<evidence type="ECO:0000256" key="7">
    <source>
        <dbReference type="ARBA" id="ARBA00022793"/>
    </source>
</evidence>
<dbReference type="Pfam" id="PF00205">
    <property type="entry name" value="TPP_enzyme_M"/>
    <property type="match status" value="1"/>
</dbReference>
<dbReference type="InterPro" id="IPR029061">
    <property type="entry name" value="THDP-binding"/>
</dbReference>
<dbReference type="OrthoDB" id="308383at2759"/>
<evidence type="ECO:0000256" key="1">
    <source>
        <dbReference type="ARBA" id="ARBA00001041"/>
    </source>
</evidence>
<dbReference type="AlphaFoldDB" id="A0A2J6PKX0"/>
<keyword evidence="8 11" id="KW-0460">Magnesium</keyword>
<protein>
    <recommendedName>
        <fullName evidence="5">Pyruvate decarboxylase</fullName>
        <ecNumber evidence="4">4.1.1.1</ecNumber>
    </recommendedName>
</protein>
<dbReference type="InterPro" id="IPR011766">
    <property type="entry name" value="TPP_enzyme_TPP-bd"/>
</dbReference>
<dbReference type="SUPFAM" id="SSF52518">
    <property type="entry name" value="Thiamin diphosphate-binding fold (THDP-binding)"/>
    <property type="match status" value="2"/>
</dbReference>
<feature type="domain" description="Thiamine pyrophosphate enzyme TPP-binding" evidence="14">
    <location>
        <begin position="406"/>
        <end position="532"/>
    </location>
</feature>
<evidence type="ECO:0000259" key="13">
    <source>
        <dbReference type="Pfam" id="PF00205"/>
    </source>
</evidence>
<keyword evidence="6 11" id="KW-0479">Metal-binding</keyword>
<dbReference type="FunFam" id="3.40.50.970:FF:000019">
    <property type="entry name" value="Pyruvate decarboxylase isozyme"/>
    <property type="match status" value="1"/>
</dbReference>
<evidence type="ECO:0000256" key="8">
    <source>
        <dbReference type="ARBA" id="ARBA00022842"/>
    </source>
</evidence>
<keyword evidence="17" id="KW-1185">Reference proteome</keyword>
<gene>
    <name evidence="16" type="ORF">NA56DRAFT_610065</name>
</gene>
<feature type="binding site" evidence="11">
    <location>
        <position position="475"/>
    </location>
    <ligand>
        <name>Mg(2+)</name>
        <dbReference type="ChEBI" id="CHEBI:18420"/>
    </ligand>
</feature>
<dbReference type="EMBL" id="KZ613520">
    <property type="protein sequence ID" value="PMD14649.1"/>
    <property type="molecule type" value="Genomic_DNA"/>
</dbReference>
<keyword evidence="16" id="KW-0670">Pyruvate</keyword>
<dbReference type="Pfam" id="PF02775">
    <property type="entry name" value="TPP_enzyme_C"/>
    <property type="match status" value="1"/>
</dbReference>
<dbReference type="GO" id="GO:0000287">
    <property type="term" value="F:magnesium ion binding"/>
    <property type="evidence" value="ECO:0007669"/>
    <property type="project" value="InterPro"/>
</dbReference>
<keyword evidence="10" id="KW-0456">Lyase</keyword>
<feature type="binding site" evidence="11">
    <location>
        <position position="477"/>
    </location>
    <ligand>
        <name>Mg(2+)</name>
        <dbReference type="ChEBI" id="CHEBI:18420"/>
    </ligand>
</feature>
<comment type="cofactor">
    <cofactor evidence="11">
        <name>Mg(2+)</name>
        <dbReference type="ChEBI" id="CHEBI:18420"/>
    </cofactor>
    <text evidence="11">Binds 1 Mg(2+) per subunit.</text>
</comment>
<evidence type="ECO:0000256" key="6">
    <source>
        <dbReference type="ARBA" id="ARBA00022723"/>
    </source>
</evidence>
<dbReference type="GO" id="GO:0004737">
    <property type="term" value="F:pyruvate decarboxylase activity"/>
    <property type="evidence" value="ECO:0007669"/>
    <property type="project" value="UniProtKB-EC"/>
</dbReference>
<dbReference type="InterPro" id="IPR012000">
    <property type="entry name" value="Thiamin_PyroP_enz_cen_dom"/>
</dbReference>
<dbReference type="GO" id="GO:0005829">
    <property type="term" value="C:cytosol"/>
    <property type="evidence" value="ECO:0007669"/>
    <property type="project" value="TreeGrafter"/>
</dbReference>
<keyword evidence="7" id="KW-0210">Decarboxylase</keyword>
<evidence type="ECO:0000256" key="12">
    <source>
        <dbReference type="RuleBase" id="RU362132"/>
    </source>
</evidence>
<comment type="similarity">
    <text evidence="3 12">Belongs to the TPP enzyme family.</text>
</comment>
<evidence type="ECO:0000313" key="16">
    <source>
        <dbReference type="EMBL" id="PMD14649.1"/>
    </source>
</evidence>
<proteinExistence type="inferred from homology"/>
<evidence type="ECO:0000256" key="10">
    <source>
        <dbReference type="ARBA" id="ARBA00023239"/>
    </source>
</evidence>
<evidence type="ECO:0000256" key="11">
    <source>
        <dbReference type="PIRSR" id="PIRSR036565-2"/>
    </source>
</evidence>
<evidence type="ECO:0000313" key="17">
    <source>
        <dbReference type="Proteomes" id="UP000235672"/>
    </source>
</evidence>
<dbReference type="InterPro" id="IPR047213">
    <property type="entry name" value="TPP_PYR_PDC_IPDC-like"/>
</dbReference>
<dbReference type="InterPro" id="IPR012001">
    <property type="entry name" value="Thiamin_PyroP_enz_TPP-bd_dom"/>
</dbReference>
<dbReference type="InterPro" id="IPR029035">
    <property type="entry name" value="DHS-like_NAD/FAD-binding_dom"/>
</dbReference>
<dbReference type="GO" id="GO:0030976">
    <property type="term" value="F:thiamine pyrophosphate binding"/>
    <property type="evidence" value="ECO:0007669"/>
    <property type="project" value="InterPro"/>
</dbReference>
<dbReference type="EC" id="4.1.1.1" evidence="4"/>
<feature type="domain" description="Thiamine pyrophosphate enzyme central" evidence="13">
    <location>
        <begin position="205"/>
        <end position="314"/>
    </location>
</feature>
<dbReference type="Proteomes" id="UP000235672">
    <property type="component" value="Unassembled WGS sequence"/>
</dbReference>
<evidence type="ECO:0000256" key="2">
    <source>
        <dbReference type="ARBA" id="ARBA00001964"/>
    </source>
</evidence>
<name>A0A2J6PKX0_9HELO</name>
<evidence type="ECO:0000259" key="15">
    <source>
        <dbReference type="Pfam" id="PF02776"/>
    </source>
</evidence>
<dbReference type="STRING" id="1745343.A0A2J6PKX0"/>
<organism evidence="16 17">
    <name type="scientific">Hyaloscypha hepaticicola</name>
    <dbReference type="NCBI Taxonomy" id="2082293"/>
    <lineage>
        <taxon>Eukaryota</taxon>
        <taxon>Fungi</taxon>
        <taxon>Dikarya</taxon>
        <taxon>Ascomycota</taxon>
        <taxon>Pezizomycotina</taxon>
        <taxon>Leotiomycetes</taxon>
        <taxon>Helotiales</taxon>
        <taxon>Hyaloscyphaceae</taxon>
        <taxon>Hyaloscypha</taxon>
    </lineage>
</organism>
<evidence type="ECO:0000256" key="4">
    <source>
        <dbReference type="ARBA" id="ARBA00013202"/>
    </source>
</evidence>
<dbReference type="CDD" id="cd07038">
    <property type="entry name" value="TPP_PYR_PDC_IPDC_like"/>
    <property type="match status" value="1"/>
</dbReference>
<evidence type="ECO:0000256" key="3">
    <source>
        <dbReference type="ARBA" id="ARBA00007812"/>
    </source>
</evidence>
<dbReference type="FunFam" id="3.40.50.970:FF:000024">
    <property type="entry name" value="Pyruvate decarboxylase isozyme"/>
    <property type="match status" value="1"/>
</dbReference>
<dbReference type="CDD" id="cd02005">
    <property type="entry name" value="TPP_PDC_IPDC"/>
    <property type="match status" value="1"/>
</dbReference>
<dbReference type="InterPro" id="IPR047214">
    <property type="entry name" value="TPP_PDC_IPDC"/>
</dbReference>
<dbReference type="Gene3D" id="3.40.50.1220">
    <property type="entry name" value="TPP-binding domain"/>
    <property type="match status" value="1"/>
</dbReference>
<comment type="catalytic activity">
    <reaction evidence="1">
        <text>a 2-oxocarboxylate + H(+) = an aldehyde + CO2</text>
        <dbReference type="Rhea" id="RHEA:11628"/>
        <dbReference type="ChEBI" id="CHEBI:15378"/>
        <dbReference type="ChEBI" id="CHEBI:16526"/>
        <dbReference type="ChEBI" id="CHEBI:17478"/>
        <dbReference type="ChEBI" id="CHEBI:35179"/>
        <dbReference type="EC" id="4.1.1.1"/>
    </reaction>
</comment>
<evidence type="ECO:0000256" key="5">
    <source>
        <dbReference type="ARBA" id="ARBA00014422"/>
    </source>
</evidence>
<keyword evidence="9 12" id="KW-0786">Thiamine pyrophosphate</keyword>
<dbReference type="PANTHER" id="PTHR43452">
    <property type="entry name" value="PYRUVATE DECARBOXYLASE"/>
    <property type="match status" value="1"/>
</dbReference>
<comment type="cofactor">
    <cofactor evidence="2">
        <name>thiamine diphosphate</name>
        <dbReference type="ChEBI" id="CHEBI:58937"/>
    </cofactor>
</comment>